<keyword evidence="2" id="KW-1185">Reference proteome</keyword>
<name>A0AAQ3UMW3_PASNO</name>
<protein>
    <submittedName>
        <fullName evidence="1">Uncharacterized protein</fullName>
    </submittedName>
</protein>
<reference evidence="1 2" key="1">
    <citation type="submission" date="2024-02" db="EMBL/GenBank/DDBJ databases">
        <title>High-quality chromosome-scale genome assembly of Pensacola bahiagrass (Paspalum notatum Flugge var. saurae).</title>
        <authorList>
            <person name="Vega J.M."/>
            <person name="Podio M."/>
            <person name="Orjuela J."/>
            <person name="Siena L.A."/>
            <person name="Pessino S.C."/>
            <person name="Combes M.C."/>
            <person name="Mariac C."/>
            <person name="Albertini E."/>
            <person name="Pupilli F."/>
            <person name="Ortiz J.P.A."/>
            <person name="Leblanc O."/>
        </authorList>
    </citation>
    <scope>NUCLEOTIDE SEQUENCE [LARGE SCALE GENOMIC DNA]</scope>
    <source>
        <strain evidence="1">R1</strain>
        <tissue evidence="1">Leaf</tissue>
    </source>
</reference>
<dbReference type="Proteomes" id="UP001341281">
    <property type="component" value="Chromosome 09"/>
</dbReference>
<dbReference type="EMBL" id="CP144753">
    <property type="protein sequence ID" value="WVZ94981.1"/>
    <property type="molecule type" value="Genomic_DNA"/>
</dbReference>
<gene>
    <name evidence="1" type="ORF">U9M48_040799</name>
</gene>
<evidence type="ECO:0000313" key="1">
    <source>
        <dbReference type="EMBL" id="WVZ94981.1"/>
    </source>
</evidence>
<evidence type="ECO:0000313" key="2">
    <source>
        <dbReference type="Proteomes" id="UP001341281"/>
    </source>
</evidence>
<dbReference type="AlphaFoldDB" id="A0AAQ3UMW3"/>
<proteinExistence type="predicted"/>
<sequence length="140" mass="15689">MRKRRIQPGFPCRRRHSRVLHGSTACHLCQLVANTPACSHASLQRRRAKAPSLHDATTVVPCVLMKELLLPKLQVIAASLPLPRQAEENLGDFKSLSNLLFLVFLCSDYQSLIIVLLTHLRILFISLPITFPCLIEPSIS</sequence>
<accession>A0AAQ3UMW3</accession>
<organism evidence="1 2">
    <name type="scientific">Paspalum notatum var. saurae</name>
    <dbReference type="NCBI Taxonomy" id="547442"/>
    <lineage>
        <taxon>Eukaryota</taxon>
        <taxon>Viridiplantae</taxon>
        <taxon>Streptophyta</taxon>
        <taxon>Embryophyta</taxon>
        <taxon>Tracheophyta</taxon>
        <taxon>Spermatophyta</taxon>
        <taxon>Magnoliopsida</taxon>
        <taxon>Liliopsida</taxon>
        <taxon>Poales</taxon>
        <taxon>Poaceae</taxon>
        <taxon>PACMAD clade</taxon>
        <taxon>Panicoideae</taxon>
        <taxon>Andropogonodae</taxon>
        <taxon>Paspaleae</taxon>
        <taxon>Paspalinae</taxon>
        <taxon>Paspalum</taxon>
    </lineage>
</organism>